<feature type="compositionally biased region" description="Basic and acidic residues" evidence="6">
    <location>
        <begin position="1"/>
        <end position="20"/>
    </location>
</feature>
<dbReference type="GO" id="GO:0005886">
    <property type="term" value="C:plasma membrane"/>
    <property type="evidence" value="ECO:0007669"/>
    <property type="project" value="TreeGrafter"/>
</dbReference>
<evidence type="ECO:0000259" key="8">
    <source>
        <dbReference type="PROSITE" id="PS50850"/>
    </source>
</evidence>
<dbReference type="InterPro" id="IPR036259">
    <property type="entry name" value="MFS_trans_sf"/>
</dbReference>
<evidence type="ECO:0000256" key="4">
    <source>
        <dbReference type="ARBA" id="ARBA00022989"/>
    </source>
</evidence>
<feature type="transmembrane region" description="Helical" evidence="7">
    <location>
        <begin position="228"/>
        <end position="246"/>
    </location>
</feature>
<keyword evidence="5 7" id="KW-0472">Membrane</keyword>
<keyword evidence="2" id="KW-0813">Transport</keyword>
<feature type="transmembrane region" description="Helical" evidence="7">
    <location>
        <begin position="432"/>
        <end position="457"/>
    </location>
</feature>
<evidence type="ECO:0000256" key="5">
    <source>
        <dbReference type="ARBA" id="ARBA00023136"/>
    </source>
</evidence>
<dbReference type="SUPFAM" id="SSF103473">
    <property type="entry name" value="MFS general substrate transporter"/>
    <property type="match status" value="2"/>
</dbReference>
<feature type="transmembrane region" description="Helical" evidence="7">
    <location>
        <begin position="336"/>
        <end position="360"/>
    </location>
</feature>
<dbReference type="CDD" id="cd17502">
    <property type="entry name" value="MFS_Azr1_MDR_like"/>
    <property type="match status" value="1"/>
</dbReference>
<dbReference type="InterPro" id="IPR011701">
    <property type="entry name" value="MFS"/>
</dbReference>
<accession>A0A433QWF3</accession>
<keyword evidence="3 7" id="KW-0812">Transmembrane</keyword>
<evidence type="ECO:0000313" key="10">
    <source>
        <dbReference type="Proteomes" id="UP000274822"/>
    </source>
</evidence>
<evidence type="ECO:0000256" key="6">
    <source>
        <dbReference type="SAM" id="MobiDB-lite"/>
    </source>
</evidence>
<sequence>MSSIEDARKPLLDGQKRQDGDYQATQQEPSAGSKAQVEMETVENVWIIMTGLWVGVFLAALDSSIVSTIYAKIGSEFHASNQVSWIVTSYLLSFTALQPLCKLPHSLQPSLKIHGRLSDIFGRKSTLLFATSMFFIGSAACGAATDIWSLVIARAIAGLGGGGLNTMSTVVMSDVVSMRQRGKFQGIGNLAWAVCMSTTDSRKTPSASLIGAPLGGWIADYFSWRYCFYINLPLLVICFFITTTQITNYNTKSTTQSLSTKLKRIDYFGSGSLVLSVTGLLLGTSWGGNTMSWDSPVVIACLVGGLGMLVAFAVIEAKVASEPILPWRVFSARAPFVVSMTNFFGSINSYAMIFFVPLYFQAVYGTSASQAGLAFVPQVVGAAIGSLSAGLLMTRTGTYRGLTWVVFFLTIVGSCGLKTWNLERGPNWQYSAPLVIVGFGFGSGLTTTLIAMLASVEPKDIAVAASMSYLFRSTGGVLGISICSATFQSLLKSELIANIHGPNAELIIDTARKSVDAIRTLPPEYKDIVVTAYFHAIQWTFSINIVFAVLTFVASLFLPKVKLSTSVQANRD</sequence>
<comment type="subcellular location">
    <subcellularLocation>
        <location evidence="1">Endomembrane system</location>
        <topology evidence="1">Multi-pass membrane protein</topology>
    </subcellularLocation>
</comment>
<evidence type="ECO:0000256" key="2">
    <source>
        <dbReference type="ARBA" id="ARBA00022448"/>
    </source>
</evidence>
<feature type="transmembrane region" description="Helical" evidence="7">
    <location>
        <begin position="469"/>
        <end position="491"/>
    </location>
</feature>
<feature type="transmembrane region" description="Helical" evidence="7">
    <location>
        <begin position="297"/>
        <end position="315"/>
    </location>
</feature>
<dbReference type="EMBL" id="RBNJ01000712">
    <property type="protein sequence ID" value="RUS34143.1"/>
    <property type="molecule type" value="Genomic_DNA"/>
</dbReference>
<protein>
    <submittedName>
        <fullName evidence="9">Major facilitator superfamily domain-containing protein</fullName>
    </submittedName>
</protein>
<dbReference type="Pfam" id="PF07690">
    <property type="entry name" value="MFS_1"/>
    <property type="match status" value="1"/>
</dbReference>
<feature type="transmembrane region" description="Helical" evidence="7">
    <location>
        <begin position="536"/>
        <end position="558"/>
    </location>
</feature>
<keyword evidence="4 7" id="KW-1133">Transmembrane helix</keyword>
<dbReference type="InterPro" id="IPR020846">
    <property type="entry name" value="MFS_dom"/>
</dbReference>
<feature type="transmembrane region" description="Helical" evidence="7">
    <location>
        <begin position="126"/>
        <end position="145"/>
    </location>
</feature>
<dbReference type="GO" id="GO:0015174">
    <property type="term" value="F:basic amino acid transmembrane transporter activity"/>
    <property type="evidence" value="ECO:0007669"/>
    <property type="project" value="TreeGrafter"/>
</dbReference>
<dbReference type="Gene3D" id="1.20.1250.20">
    <property type="entry name" value="MFS general substrate transporter like domains"/>
    <property type="match status" value="1"/>
</dbReference>
<feature type="transmembrane region" description="Helical" evidence="7">
    <location>
        <begin position="45"/>
        <end position="71"/>
    </location>
</feature>
<keyword evidence="10" id="KW-1185">Reference proteome</keyword>
<evidence type="ECO:0000313" key="9">
    <source>
        <dbReference type="EMBL" id="RUS34143.1"/>
    </source>
</evidence>
<dbReference type="GO" id="GO:0012505">
    <property type="term" value="C:endomembrane system"/>
    <property type="evidence" value="ECO:0007669"/>
    <property type="project" value="UniProtKB-SubCell"/>
</dbReference>
<feature type="domain" description="Major facilitator superfamily (MFS) profile" evidence="8">
    <location>
        <begin position="48"/>
        <end position="563"/>
    </location>
</feature>
<comment type="caution">
    <text evidence="9">The sequence shown here is derived from an EMBL/GenBank/DDBJ whole genome shotgun (WGS) entry which is preliminary data.</text>
</comment>
<proteinExistence type="predicted"/>
<evidence type="ECO:0000256" key="7">
    <source>
        <dbReference type="SAM" id="Phobius"/>
    </source>
</evidence>
<feature type="region of interest" description="Disordered" evidence="6">
    <location>
        <begin position="1"/>
        <end position="36"/>
    </location>
</feature>
<evidence type="ECO:0000256" key="1">
    <source>
        <dbReference type="ARBA" id="ARBA00004127"/>
    </source>
</evidence>
<dbReference type="AlphaFoldDB" id="A0A433QWF3"/>
<dbReference type="PROSITE" id="PS50850">
    <property type="entry name" value="MFS"/>
    <property type="match status" value="1"/>
</dbReference>
<dbReference type="PANTHER" id="PTHR23501:SF191">
    <property type="entry name" value="VACUOLAR BASIC AMINO ACID TRANSPORTER 4"/>
    <property type="match status" value="1"/>
</dbReference>
<dbReference type="Proteomes" id="UP000274822">
    <property type="component" value="Unassembled WGS sequence"/>
</dbReference>
<feature type="transmembrane region" description="Helical" evidence="7">
    <location>
        <begin position="401"/>
        <end position="420"/>
    </location>
</feature>
<reference evidence="9 10" key="1">
    <citation type="journal article" date="2018" name="New Phytol.">
        <title>Phylogenomics of Endogonaceae and evolution of mycorrhizas within Mucoromycota.</title>
        <authorList>
            <person name="Chang Y."/>
            <person name="Desiro A."/>
            <person name="Na H."/>
            <person name="Sandor L."/>
            <person name="Lipzen A."/>
            <person name="Clum A."/>
            <person name="Barry K."/>
            <person name="Grigoriev I.V."/>
            <person name="Martin F.M."/>
            <person name="Stajich J.E."/>
            <person name="Smith M.E."/>
            <person name="Bonito G."/>
            <person name="Spatafora J.W."/>
        </authorList>
    </citation>
    <scope>NUCLEOTIDE SEQUENCE [LARGE SCALE GENOMIC DNA]</scope>
    <source>
        <strain evidence="9 10">AD002</strain>
    </source>
</reference>
<organism evidence="9 10">
    <name type="scientific">Jimgerdemannia flammicorona</name>
    <dbReference type="NCBI Taxonomy" id="994334"/>
    <lineage>
        <taxon>Eukaryota</taxon>
        <taxon>Fungi</taxon>
        <taxon>Fungi incertae sedis</taxon>
        <taxon>Mucoromycota</taxon>
        <taxon>Mucoromycotina</taxon>
        <taxon>Endogonomycetes</taxon>
        <taxon>Endogonales</taxon>
        <taxon>Endogonaceae</taxon>
        <taxon>Jimgerdemannia</taxon>
    </lineage>
</organism>
<feature type="transmembrane region" description="Helical" evidence="7">
    <location>
        <begin position="151"/>
        <end position="173"/>
    </location>
</feature>
<evidence type="ECO:0000256" key="3">
    <source>
        <dbReference type="ARBA" id="ARBA00022692"/>
    </source>
</evidence>
<dbReference type="Gene3D" id="1.20.1720.10">
    <property type="entry name" value="Multidrug resistance protein D"/>
    <property type="match status" value="1"/>
</dbReference>
<name>A0A433QWF3_9FUNG</name>
<feature type="transmembrane region" description="Helical" evidence="7">
    <location>
        <begin position="372"/>
        <end position="394"/>
    </location>
</feature>
<gene>
    <name evidence="9" type="ORF">BC938DRAFT_482266</name>
</gene>
<dbReference type="GO" id="GO:0000329">
    <property type="term" value="C:fungal-type vacuole membrane"/>
    <property type="evidence" value="ECO:0007669"/>
    <property type="project" value="TreeGrafter"/>
</dbReference>
<dbReference type="PANTHER" id="PTHR23501">
    <property type="entry name" value="MAJOR FACILITATOR SUPERFAMILY"/>
    <property type="match status" value="1"/>
</dbReference>
<feature type="transmembrane region" description="Helical" evidence="7">
    <location>
        <begin position="267"/>
        <end position="285"/>
    </location>
</feature>